<dbReference type="AlphaFoldDB" id="A0A1I0K1N3"/>
<keyword evidence="4" id="KW-0540">Nuclease</keyword>
<dbReference type="Pfam" id="PF09588">
    <property type="entry name" value="YqaJ"/>
    <property type="match status" value="1"/>
</dbReference>
<keyword evidence="4" id="KW-0255">Endonuclease</keyword>
<feature type="domain" description="YqaJ viral recombinase" evidence="3">
    <location>
        <begin position="14"/>
        <end position="147"/>
    </location>
</feature>
<dbReference type="SUPFAM" id="SSF52980">
    <property type="entry name" value="Restriction endonuclease-like"/>
    <property type="match status" value="1"/>
</dbReference>
<dbReference type="GO" id="GO:0004519">
    <property type="term" value="F:endonuclease activity"/>
    <property type="evidence" value="ECO:0007669"/>
    <property type="project" value="UniProtKB-KW"/>
</dbReference>
<dbReference type="Proteomes" id="UP000182121">
    <property type="component" value="Unassembled WGS sequence"/>
</dbReference>
<dbReference type="InterPro" id="IPR019080">
    <property type="entry name" value="YqaJ_viral_recombinase"/>
</dbReference>
<evidence type="ECO:0000313" key="4">
    <source>
        <dbReference type="EMBL" id="SEU17627.1"/>
    </source>
</evidence>
<accession>A0A1I0K1N3</accession>
<dbReference type="RefSeq" id="WP_081352105.1">
    <property type="nucleotide sequence ID" value="NZ_FOIO01000083.1"/>
</dbReference>
<evidence type="ECO:0000256" key="1">
    <source>
        <dbReference type="ARBA" id="ARBA00022801"/>
    </source>
</evidence>
<evidence type="ECO:0000313" key="5">
    <source>
        <dbReference type="Proteomes" id="UP000182121"/>
    </source>
</evidence>
<gene>
    <name evidence="4" type="ORF">SAMN05216521_108312</name>
</gene>
<protein>
    <submittedName>
        <fullName evidence="4">Putative phage-type endonuclease</fullName>
    </submittedName>
</protein>
<reference evidence="4 5" key="1">
    <citation type="submission" date="2016-10" db="EMBL/GenBank/DDBJ databases">
        <authorList>
            <person name="Varghese N."/>
            <person name="Submissions S."/>
        </authorList>
    </citation>
    <scope>NUCLEOTIDE SEQUENCE [LARGE SCALE GENOMIC DNA]</scope>
    <source>
        <strain evidence="4 5">NLAE-zl-C196</strain>
    </source>
</reference>
<feature type="coiled-coil region" evidence="2">
    <location>
        <begin position="224"/>
        <end position="258"/>
    </location>
</feature>
<keyword evidence="2" id="KW-0175">Coiled coil</keyword>
<evidence type="ECO:0000259" key="3">
    <source>
        <dbReference type="Pfam" id="PF09588"/>
    </source>
</evidence>
<dbReference type="PANTHER" id="PTHR46609">
    <property type="entry name" value="EXONUCLEASE, PHAGE-TYPE/RECB, C-TERMINAL DOMAIN-CONTAINING PROTEIN"/>
    <property type="match status" value="1"/>
</dbReference>
<name>A0A1I0K1N3_9FIRM</name>
<dbReference type="InterPro" id="IPR011604">
    <property type="entry name" value="PDDEXK-like_dom_sf"/>
</dbReference>
<dbReference type="NCBIfam" id="TIGR03033">
    <property type="entry name" value="phage_rel_nuc"/>
    <property type="match status" value="1"/>
</dbReference>
<dbReference type="Gene3D" id="3.90.320.10">
    <property type="match status" value="1"/>
</dbReference>
<evidence type="ECO:0000256" key="2">
    <source>
        <dbReference type="SAM" id="Coils"/>
    </source>
</evidence>
<dbReference type="InterPro" id="IPR017482">
    <property type="entry name" value="Lambda-type_endonuclease"/>
</dbReference>
<dbReference type="PANTHER" id="PTHR46609:SF6">
    <property type="entry name" value="EXONUCLEASE, PHAGE-TYPE_RECB, C-TERMINAL DOMAIN-CONTAINING PROTEIN-RELATED"/>
    <property type="match status" value="1"/>
</dbReference>
<dbReference type="InterPro" id="IPR051703">
    <property type="entry name" value="NF-kappa-B_Signaling_Reg"/>
</dbReference>
<dbReference type="EMBL" id="FOIO01000083">
    <property type="protein sequence ID" value="SEU17627.1"/>
    <property type="molecule type" value="Genomic_DNA"/>
</dbReference>
<organism evidence="4 5">
    <name type="scientific">Enterocloster clostridioformis</name>
    <dbReference type="NCBI Taxonomy" id="1531"/>
    <lineage>
        <taxon>Bacteria</taxon>
        <taxon>Bacillati</taxon>
        <taxon>Bacillota</taxon>
        <taxon>Clostridia</taxon>
        <taxon>Lachnospirales</taxon>
        <taxon>Lachnospiraceae</taxon>
        <taxon>Enterocloster</taxon>
    </lineage>
</organism>
<comment type="caution">
    <text evidence="4">The sequence shown here is derived from an EMBL/GenBank/DDBJ whole genome shotgun (WGS) entry which is preliminary data.</text>
</comment>
<dbReference type="GO" id="GO:0016787">
    <property type="term" value="F:hydrolase activity"/>
    <property type="evidence" value="ECO:0007669"/>
    <property type="project" value="UniProtKB-KW"/>
</dbReference>
<keyword evidence="1" id="KW-0378">Hydrolase</keyword>
<sequence length="310" mass="36174">MLTKIPTLNMTHEEWLQRRKTGIGGSDAGAICGLNPYVSPMGVYLDKISTETTDLDNEAMRQGRDLEEYVARRFMEATGLKVRRSNMMYRNSRYPFMLADVDRFIVGEDAGLECKTASAYNADKWKDGEIPAHYVLQCYHYMAVTGKRNWYIAVVILGQEFQYRKLTWDDGMIRNLIAIEDDFWNHHVAVQVMPAPDGSEACDEVLEQYFHQARKNSAVPLIGFDEKLERREEIVRLVKKLEQEQKQIEQEIKLYMKDNETAFSDRYRISWTNVDTSRLDTKRIREECPKVYEDFVRTTSSRRFMVKAAA</sequence>
<proteinExistence type="predicted"/>
<dbReference type="InterPro" id="IPR011335">
    <property type="entry name" value="Restrct_endonuc-II-like"/>
</dbReference>